<protein>
    <submittedName>
        <fullName evidence="1">Uncharacterized protein</fullName>
    </submittedName>
</protein>
<sequence>MDMRVNKPSGHPMPEIAAFVAALKSAFGEREIDEAIRRGKAGEPTFYACENGRSVGTASSSMGAGLAREHPHAVENDAR</sequence>
<dbReference type="Proteomes" id="UP001558850">
    <property type="component" value="Unassembled WGS sequence"/>
</dbReference>
<dbReference type="EMBL" id="JBFRCH010000003">
    <property type="protein sequence ID" value="MEX3931843.1"/>
    <property type="molecule type" value="Genomic_DNA"/>
</dbReference>
<name>A0ACC6TWU3_9BURK</name>
<comment type="caution">
    <text evidence="1">The sequence shown here is derived from an EMBL/GenBank/DDBJ whole genome shotgun (WGS) entry which is preliminary data.</text>
</comment>
<keyword evidence="2" id="KW-1185">Reference proteome</keyword>
<proteinExistence type="predicted"/>
<evidence type="ECO:0000313" key="2">
    <source>
        <dbReference type="Proteomes" id="UP001558850"/>
    </source>
</evidence>
<reference evidence="1" key="1">
    <citation type="submission" date="2024-07" db="EMBL/GenBank/DDBJ databases">
        <title>A survey of Mimosa microsymbionts across Brazilian biomes reveals a high diversity of Paraburkholderia nodulating endemic species, but also that Cupriavidus is common as a symbiont of widespread species.</title>
        <authorList>
            <person name="Rouws L."/>
            <person name="Barauna A."/>
            <person name="Beukes C."/>
            <person name="Rouws J.R.C."/>
            <person name="De Faria S.M."/>
            <person name="Gross E."/>
            <person name="Bueno Dos Reis Junior F."/>
            <person name="Simon M.F."/>
            <person name="Maluk M."/>
            <person name="Odee D.W."/>
            <person name="Kenicer G."/>
            <person name="Young J.P.W."/>
            <person name="Reis V.M."/>
            <person name="Zilli J."/>
            <person name="James E.K."/>
        </authorList>
    </citation>
    <scope>NUCLEOTIDE SEQUENCE</scope>
    <source>
        <strain evidence="1">EG181B</strain>
    </source>
</reference>
<gene>
    <name evidence="1" type="ORF">AB4Y32_08520</name>
</gene>
<evidence type="ECO:0000313" key="1">
    <source>
        <dbReference type="EMBL" id="MEX3931843.1"/>
    </source>
</evidence>
<organism evidence="1 2">
    <name type="scientific">Paraburkholderia phymatum</name>
    <dbReference type="NCBI Taxonomy" id="148447"/>
    <lineage>
        <taxon>Bacteria</taxon>
        <taxon>Pseudomonadati</taxon>
        <taxon>Pseudomonadota</taxon>
        <taxon>Betaproteobacteria</taxon>
        <taxon>Burkholderiales</taxon>
        <taxon>Burkholderiaceae</taxon>
        <taxon>Paraburkholderia</taxon>
    </lineage>
</organism>
<accession>A0ACC6TWU3</accession>